<dbReference type="EMBL" id="JAUSQM010000001">
    <property type="protein sequence ID" value="MDP9821042.1"/>
    <property type="molecule type" value="Genomic_DNA"/>
</dbReference>
<gene>
    <name evidence="1" type="ORF">J2S59_000851</name>
</gene>
<organism evidence="1 2">
    <name type="scientific">Nocardioides massiliensis</name>
    <dbReference type="NCBI Taxonomy" id="1325935"/>
    <lineage>
        <taxon>Bacteria</taxon>
        <taxon>Bacillati</taxon>
        <taxon>Actinomycetota</taxon>
        <taxon>Actinomycetes</taxon>
        <taxon>Propionibacteriales</taxon>
        <taxon>Nocardioidaceae</taxon>
        <taxon>Nocardioides</taxon>
    </lineage>
</organism>
<evidence type="ECO:0000313" key="2">
    <source>
        <dbReference type="Proteomes" id="UP001240447"/>
    </source>
</evidence>
<name>A0ABT9NLD8_9ACTN</name>
<comment type="caution">
    <text evidence="1">The sequence shown here is derived from an EMBL/GenBank/DDBJ whole genome shotgun (WGS) entry which is preliminary data.</text>
</comment>
<keyword evidence="2" id="KW-1185">Reference proteome</keyword>
<dbReference type="Proteomes" id="UP001240447">
    <property type="component" value="Unassembled WGS sequence"/>
</dbReference>
<dbReference type="RefSeq" id="WP_068117017.1">
    <property type="nucleotide sequence ID" value="NZ_CCXJ01000063.1"/>
</dbReference>
<reference evidence="1 2" key="1">
    <citation type="submission" date="2023-07" db="EMBL/GenBank/DDBJ databases">
        <title>Sequencing the genomes of 1000 actinobacteria strains.</title>
        <authorList>
            <person name="Klenk H.-P."/>
        </authorList>
    </citation>
    <scope>NUCLEOTIDE SEQUENCE [LARGE SCALE GENOMIC DNA]</scope>
    <source>
        <strain evidence="1 2">GD13</strain>
    </source>
</reference>
<accession>A0ABT9NLD8</accession>
<protein>
    <submittedName>
        <fullName evidence="1">Uncharacterized protein</fullName>
    </submittedName>
</protein>
<sequence length="59" mass="6818">MFTRTALTDIAHDYLREHPAPSRERYICENYLAQPHNPQLFDLMAYEVAPTVALERLGA</sequence>
<evidence type="ECO:0000313" key="1">
    <source>
        <dbReference type="EMBL" id="MDP9821042.1"/>
    </source>
</evidence>
<proteinExistence type="predicted"/>